<sequence>MAMKSMPPTVKIKESVVDLTMLSSLDVVAEKRIERLSMKVNENLFNFMSSLCCVDINKLVVRWTS</sequence>
<organism evidence="1 2">
    <name type="scientific">Dipteronia dyeriana</name>
    <dbReference type="NCBI Taxonomy" id="168575"/>
    <lineage>
        <taxon>Eukaryota</taxon>
        <taxon>Viridiplantae</taxon>
        <taxon>Streptophyta</taxon>
        <taxon>Embryophyta</taxon>
        <taxon>Tracheophyta</taxon>
        <taxon>Spermatophyta</taxon>
        <taxon>Magnoliopsida</taxon>
        <taxon>eudicotyledons</taxon>
        <taxon>Gunneridae</taxon>
        <taxon>Pentapetalae</taxon>
        <taxon>rosids</taxon>
        <taxon>malvids</taxon>
        <taxon>Sapindales</taxon>
        <taxon>Sapindaceae</taxon>
        <taxon>Hippocastanoideae</taxon>
        <taxon>Acereae</taxon>
        <taxon>Dipteronia</taxon>
    </lineage>
</organism>
<evidence type="ECO:0000313" key="1">
    <source>
        <dbReference type="EMBL" id="KAK2640420.1"/>
    </source>
</evidence>
<reference evidence="1" key="1">
    <citation type="journal article" date="2023" name="Plant J.">
        <title>Genome sequences and population genomics provide insights into the demographic history, inbreeding, and mutation load of two 'living fossil' tree species of Dipteronia.</title>
        <authorList>
            <person name="Feng Y."/>
            <person name="Comes H.P."/>
            <person name="Chen J."/>
            <person name="Zhu S."/>
            <person name="Lu R."/>
            <person name="Zhang X."/>
            <person name="Li P."/>
            <person name="Qiu J."/>
            <person name="Olsen K.M."/>
            <person name="Qiu Y."/>
        </authorList>
    </citation>
    <scope>NUCLEOTIDE SEQUENCE</scope>
    <source>
        <strain evidence="1">KIB01</strain>
    </source>
</reference>
<dbReference type="AlphaFoldDB" id="A0AAD9TRG1"/>
<keyword evidence="2" id="KW-1185">Reference proteome</keyword>
<dbReference type="EMBL" id="JANJYI010000008">
    <property type="protein sequence ID" value="KAK2640420.1"/>
    <property type="molecule type" value="Genomic_DNA"/>
</dbReference>
<protein>
    <submittedName>
        <fullName evidence="1">Uncharacterized protein</fullName>
    </submittedName>
</protein>
<name>A0AAD9TRG1_9ROSI</name>
<proteinExistence type="predicted"/>
<dbReference type="Proteomes" id="UP001280121">
    <property type="component" value="Unassembled WGS sequence"/>
</dbReference>
<comment type="caution">
    <text evidence="1">The sequence shown here is derived from an EMBL/GenBank/DDBJ whole genome shotgun (WGS) entry which is preliminary data.</text>
</comment>
<gene>
    <name evidence="1" type="ORF">Ddye_028215</name>
</gene>
<accession>A0AAD9TRG1</accession>
<evidence type="ECO:0000313" key="2">
    <source>
        <dbReference type="Proteomes" id="UP001280121"/>
    </source>
</evidence>